<dbReference type="Proteomes" id="UP000054279">
    <property type="component" value="Unassembled WGS sequence"/>
</dbReference>
<dbReference type="OrthoDB" id="6486656at2759"/>
<dbReference type="SUPFAM" id="SSF48576">
    <property type="entry name" value="Terpenoid synthases"/>
    <property type="match status" value="1"/>
</dbReference>
<keyword evidence="2" id="KW-1185">Reference proteome</keyword>
<evidence type="ECO:0000313" key="1">
    <source>
        <dbReference type="EMBL" id="KIJ34951.1"/>
    </source>
</evidence>
<sequence length="115" mass="13217">MSYSLNLLHVKLPDEVLKHPSIQNFTGPGADFILIHNDIHSYNVERAYGIHGHNLVTMVMKEKILGVQAALSNLSKFTPEKEDSLKVYCASVLRWPVTMDEWSFMSERYFGSERF</sequence>
<protein>
    <submittedName>
        <fullName evidence="1">Unplaced genomic scaffold SPHSTscaffold_119, whole genome shotgun sequence</fullName>
    </submittedName>
</protein>
<dbReference type="HOGENOM" id="CLU_2110511_0_0_1"/>
<dbReference type="EMBL" id="KN837194">
    <property type="protein sequence ID" value="KIJ34951.1"/>
    <property type="molecule type" value="Genomic_DNA"/>
</dbReference>
<dbReference type="Gene3D" id="1.10.600.10">
    <property type="entry name" value="Farnesyl Diphosphate Synthase"/>
    <property type="match status" value="1"/>
</dbReference>
<gene>
    <name evidence="1" type="ORF">M422DRAFT_262914</name>
</gene>
<reference evidence="1 2" key="1">
    <citation type="submission" date="2014-06" db="EMBL/GenBank/DDBJ databases">
        <title>Evolutionary Origins and Diversification of the Mycorrhizal Mutualists.</title>
        <authorList>
            <consortium name="DOE Joint Genome Institute"/>
            <consortium name="Mycorrhizal Genomics Consortium"/>
            <person name="Kohler A."/>
            <person name="Kuo A."/>
            <person name="Nagy L.G."/>
            <person name="Floudas D."/>
            <person name="Copeland A."/>
            <person name="Barry K.W."/>
            <person name="Cichocki N."/>
            <person name="Veneault-Fourrey C."/>
            <person name="LaButti K."/>
            <person name="Lindquist E.A."/>
            <person name="Lipzen A."/>
            <person name="Lundell T."/>
            <person name="Morin E."/>
            <person name="Murat C."/>
            <person name="Riley R."/>
            <person name="Ohm R."/>
            <person name="Sun H."/>
            <person name="Tunlid A."/>
            <person name="Henrissat B."/>
            <person name="Grigoriev I.V."/>
            <person name="Hibbett D.S."/>
            <person name="Martin F."/>
        </authorList>
    </citation>
    <scope>NUCLEOTIDE SEQUENCE [LARGE SCALE GENOMIC DNA]</scope>
    <source>
        <strain evidence="1 2">SS14</strain>
    </source>
</reference>
<name>A0A0C9VCC6_SPHS4</name>
<accession>A0A0C9VCC6</accession>
<proteinExistence type="predicted"/>
<dbReference type="InterPro" id="IPR008949">
    <property type="entry name" value="Isoprenoid_synthase_dom_sf"/>
</dbReference>
<dbReference type="AlphaFoldDB" id="A0A0C9VCC6"/>
<evidence type="ECO:0000313" key="2">
    <source>
        <dbReference type="Proteomes" id="UP000054279"/>
    </source>
</evidence>
<organism evidence="1 2">
    <name type="scientific">Sphaerobolus stellatus (strain SS14)</name>
    <dbReference type="NCBI Taxonomy" id="990650"/>
    <lineage>
        <taxon>Eukaryota</taxon>
        <taxon>Fungi</taxon>
        <taxon>Dikarya</taxon>
        <taxon>Basidiomycota</taxon>
        <taxon>Agaricomycotina</taxon>
        <taxon>Agaricomycetes</taxon>
        <taxon>Phallomycetidae</taxon>
        <taxon>Geastrales</taxon>
        <taxon>Sphaerobolaceae</taxon>
        <taxon>Sphaerobolus</taxon>
    </lineage>
</organism>
<dbReference type="Pfam" id="PF19086">
    <property type="entry name" value="Terpene_syn_C_2"/>
    <property type="match status" value="1"/>
</dbReference>